<dbReference type="InterPro" id="IPR000073">
    <property type="entry name" value="AB_hydrolase_1"/>
</dbReference>
<dbReference type="InterPro" id="IPR029058">
    <property type="entry name" value="AB_hydrolase_fold"/>
</dbReference>
<dbReference type="GO" id="GO:0003824">
    <property type="term" value="F:catalytic activity"/>
    <property type="evidence" value="ECO:0007669"/>
    <property type="project" value="UniProtKB-ARBA"/>
</dbReference>
<keyword evidence="4" id="KW-1185">Reference proteome</keyword>
<dbReference type="SUPFAM" id="SSF53474">
    <property type="entry name" value="alpha/beta-Hydrolases"/>
    <property type="match status" value="1"/>
</dbReference>
<dbReference type="PANTHER" id="PTHR43194">
    <property type="entry name" value="HYDROLASE ALPHA/BETA FOLD FAMILY"/>
    <property type="match status" value="1"/>
</dbReference>
<reference evidence="3 4" key="1">
    <citation type="submission" date="2016-08" db="EMBL/GenBank/DDBJ databases">
        <title>Genome sequence of Clavibacter michiganensis subsp. michiganensis strain CASJ007.</title>
        <authorList>
            <person name="Thapa S.P."/>
            <person name="Coaker G."/>
        </authorList>
    </citation>
    <scope>NUCLEOTIDE SEQUENCE [LARGE SCALE GENOMIC DNA]</scope>
    <source>
        <strain evidence="3">CASJ007</strain>
    </source>
</reference>
<dbReference type="AlphaFoldDB" id="A0A251XIL7"/>
<dbReference type="Pfam" id="PF00561">
    <property type="entry name" value="Abhydrolase_1"/>
    <property type="match status" value="1"/>
</dbReference>
<dbReference type="EMBL" id="MDHH01000001">
    <property type="protein sequence ID" value="OUE03404.1"/>
    <property type="molecule type" value="Genomic_DNA"/>
</dbReference>
<dbReference type="Proteomes" id="UP000195062">
    <property type="component" value="Unassembled WGS sequence"/>
</dbReference>
<name>A0A251XIL7_CLAMM</name>
<evidence type="ECO:0000259" key="2">
    <source>
        <dbReference type="Pfam" id="PF00561"/>
    </source>
</evidence>
<accession>A0A251XIL7</accession>
<organism evidence="3 4">
    <name type="scientific">Clavibacter michiganensis subsp. michiganensis</name>
    <dbReference type="NCBI Taxonomy" id="33013"/>
    <lineage>
        <taxon>Bacteria</taxon>
        <taxon>Bacillati</taxon>
        <taxon>Actinomycetota</taxon>
        <taxon>Actinomycetes</taxon>
        <taxon>Micrococcales</taxon>
        <taxon>Microbacteriaceae</taxon>
        <taxon>Clavibacter</taxon>
    </lineage>
</organism>
<evidence type="ECO:0000313" key="4">
    <source>
        <dbReference type="Proteomes" id="UP000195062"/>
    </source>
</evidence>
<dbReference type="Gene3D" id="3.40.50.1820">
    <property type="entry name" value="alpha/beta hydrolase"/>
    <property type="match status" value="1"/>
</dbReference>
<feature type="compositionally biased region" description="Low complexity" evidence="1">
    <location>
        <begin position="347"/>
        <end position="432"/>
    </location>
</feature>
<comment type="caution">
    <text evidence="3">The sequence shown here is derived from an EMBL/GenBank/DDBJ whole genome shotgun (WGS) entry which is preliminary data.</text>
</comment>
<feature type="domain" description="AB hydrolase-1" evidence="2">
    <location>
        <begin position="59"/>
        <end position="305"/>
    </location>
</feature>
<gene>
    <name evidence="3" type="primary">dhaA</name>
    <name evidence="3" type="ORF">CMMCAS07_00545</name>
</gene>
<dbReference type="PANTHER" id="PTHR43194:SF2">
    <property type="entry name" value="PEROXISOMAL MEMBRANE PROTEIN LPX1"/>
    <property type="match status" value="1"/>
</dbReference>
<dbReference type="InterPro" id="IPR050228">
    <property type="entry name" value="Carboxylesterase_BioH"/>
</dbReference>
<evidence type="ECO:0000313" key="3">
    <source>
        <dbReference type="EMBL" id="OUE03404.1"/>
    </source>
</evidence>
<proteinExistence type="predicted"/>
<sequence>MSASAAVVPATVPVAGPDGQPLPGLDPAWSRVVRAGGNGWHLLDTGERLADTGAPVAGTILCVHGNPTWSYLWRRIAAESLARAERDPSRPAWRVVAVDQLDMGFSQRTGVTRTLPMRLDDLQALTDELGLTGSGATAPVVTLGHDWGGVVSLGWALRNRDVLAGVMALNTAVHQEEGVPIPWPLRLALATGIHDAATRGTPGFLATTLALAHPPLDPAVRRAFAAPYRGADRRAGIRGFVADIPVGPAHPSHATLTSIAEGLRDLDLPALFVWGPRDPIFSDVYLSDLLERLPHADVHRVEGAGTSSRRTTTTRRPRSTGSRIGSRRDQPPPPLRRPRPRSPPRPSACSAPSSRSCATATRPSSSRWRRAAAAVRAPSPGGCSRAASARSPRACTRAASAPATASRCSSRPAPTSRPSSTRACASARSSWSPTRASA</sequence>
<feature type="region of interest" description="Disordered" evidence="1">
    <location>
        <begin position="300"/>
        <end position="438"/>
    </location>
</feature>
<protein>
    <submittedName>
        <fullName evidence="3">Haloalkane dehalogenase</fullName>
    </submittedName>
</protein>
<evidence type="ECO:0000256" key="1">
    <source>
        <dbReference type="SAM" id="MobiDB-lite"/>
    </source>
</evidence>